<proteinExistence type="predicted"/>
<dbReference type="GO" id="GO:0016787">
    <property type="term" value="F:hydrolase activity"/>
    <property type="evidence" value="ECO:0007669"/>
    <property type="project" value="UniProtKB-KW"/>
</dbReference>
<dbReference type="Proteomes" id="UP001065174">
    <property type="component" value="Chromosome"/>
</dbReference>
<reference evidence="1" key="1">
    <citation type="submission" date="2022-09" db="EMBL/GenBank/DDBJ databases">
        <title>Comparative genomics and taxonomic characterization of three novel marine species of genus Reichenbachiella exhibiting antioxidant and polysaccharide degradation activities.</title>
        <authorList>
            <person name="Muhammad N."/>
            <person name="Lee Y.-J."/>
            <person name="Ko J."/>
            <person name="Kim S.-G."/>
        </authorList>
    </citation>
    <scope>NUCLEOTIDE SEQUENCE</scope>
    <source>
        <strain evidence="1">BKB1-1</strain>
    </source>
</reference>
<dbReference type="SUPFAM" id="SSF75005">
    <property type="entry name" value="Arabinanase/levansucrase/invertase"/>
    <property type="match status" value="1"/>
</dbReference>
<accession>A0ABY6CPB9</accession>
<protein>
    <submittedName>
        <fullName evidence="1">Glycoside hydrolase</fullName>
    </submittedName>
</protein>
<dbReference type="PROSITE" id="PS51257">
    <property type="entry name" value="PROKAR_LIPOPROTEIN"/>
    <property type="match status" value="1"/>
</dbReference>
<dbReference type="InterPro" id="IPR023296">
    <property type="entry name" value="Glyco_hydro_beta-prop_sf"/>
</dbReference>
<dbReference type="EMBL" id="CP106679">
    <property type="protein sequence ID" value="UXP31885.1"/>
    <property type="molecule type" value="Genomic_DNA"/>
</dbReference>
<dbReference type="RefSeq" id="WP_262309324.1">
    <property type="nucleotide sequence ID" value="NZ_CP106679.1"/>
</dbReference>
<evidence type="ECO:0000313" key="2">
    <source>
        <dbReference type="Proteomes" id="UP001065174"/>
    </source>
</evidence>
<organism evidence="1 2">
    <name type="scientific">Reichenbachiella agarivorans</name>
    <dbReference type="NCBI Taxonomy" id="2979464"/>
    <lineage>
        <taxon>Bacteria</taxon>
        <taxon>Pseudomonadati</taxon>
        <taxon>Bacteroidota</taxon>
        <taxon>Cytophagia</taxon>
        <taxon>Cytophagales</taxon>
        <taxon>Reichenbachiellaceae</taxon>
        <taxon>Reichenbachiella</taxon>
    </lineage>
</organism>
<dbReference type="CDD" id="cd08992">
    <property type="entry name" value="GH117"/>
    <property type="match status" value="1"/>
</dbReference>
<evidence type="ECO:0000313" key="1">
    <source>
        <dbReference type="EMBL" id="UXP31885.1"/>
    </source>
</evidence>
<sequence length="432" mass="48988">MSKNFFTVILSVCAGVIMLSCQQEVTDSKMAQEQVSDTKDGFPFWLPKEKPNRPMSAAMARNYDNYMAPRPEDNELYSQFKYTELKSFDYHGGDGTVSRRDPSKVIFENGKYYVWYTKRETPTPPQGADKSNDTIPSTDWDLADIWYATSGDGFTWEEQGVAVPRPPKPAVGWRSVTTTDILKWKGKYYLYYQGFMEASGKRGDDCPVAVSYADSPDGPWTPHNEIVIANGAEGEWDQYSIHDPYPIVREDKIWIYYKSDADGDPRLVRMQGLAIADDPLGPFEKHPLNPVINSGHETTLFPFKEGVAALVIKDGNEHFTIQYARDGVNFEIASITSLMPTAAGPYVPDAFTNTNDGRGITWGISHITNATTWEQNHAVLLRFDCDLSLDVDDPDMKQHNNYYKPEFYYRHGLNGEQRNRILAANQELKKTK</sequence>
<keyword evidence="2" id="KW-1185">Reference proteome</keyword>
<gene>
    <name evidence="1" type="ORF">N6H18_16180</name>
</gene>
<keyword evidence="1" id="KW-0378">Hydrolase</keyword>
<dbReference type="Gene3D" id="2.115.10.20">
    <property type="entry name" value="Glycosyl hydrolase domain, family 43"/>
    <property type="match status" value="1"/>
</dbReference>
<name>A0ABY6CPB9_9BACT</name>